<evidence type="ECO:0000313" key="7">
    <source>
        <dbReference type="Proteomes" id="UP001152049"/>
    </source>
</evidence>
<feature type="active site" description="Proton acceptor" evidence="4">
    <location>
        <position position="386"/>
    </location>
</feature>
<dbReference type="PRINTS" id="PR00412">
    <property type="entry name" value="EPOXHYDRLASE"/>
</dbReference>
<feature type="active site" description="Proton donor" evidence="4">
    <location>
        <position position="323"/>
    </location>
</feature>
<reference evidence="6" key="1">
    <citation type="submission" date="2022-09" db="EMBL/GenBank/DDBJ databases">
        <title>Fusarium specimens isolated from Avocado Roots.</title>
        <authorList>
            <person name="Stajich J."/>
            <person name="Roper C."/>
            <person name="Heimlech-Rivalta G."/>
        </authorList>
    </citation>
    <scope>NUCLEOTIDE SEQUENCE</scope>
    <source>
        <strain evidence="6">CF00136</strain>
    </source>
</reference>
<dbReference type="Pfam" id="PF06441">
    <property type="entry name" value="EHN"/>
    <property type="match status" value="1"/>
</dbReference>
<dbReference type="GO" id="GO:0097176">
    <property type="term" value="P:epoxide metabolic process"/>
    <property type="evidence" value="ECO:0007669"/>
    <property type="project" value="TreeGrafter"/>
</dbReference>
<dbReference type="InterPro" id="IPR000639">
    <property type="entry name" value="Epox_hydrolase-like"/>
</dbReference>
<evidence type="ECO:0000256" key="1">
    <source>
        <dbReference type="ARBA" id="ARBA00010088"/>
    </source>
</evidence>
<protein>
    <recommendedName>
        <fullName evidence="5">Epoxide hydrolase N-terminal domain-containing protein</fullName>
    </recommendedName>
</protein>
<evidence type="ECO:0000313" key="6">
    <source>
        <dbReference type="EMBL" id="KAJ4247455.1"/>
    </source>
</evidence>
<evidence type="ECO:0000256" key="3">
    <source>
        <dbReference type="ARBA" id="ARBA00022801"/>
    </source>
</evidence>
<dbReference type="SUPFAM" id="SSF53474">
    <property type="entry name" value="alpha/beta-Hydrolases"/>
    <property type="match status" value="1"/>
</dbReference>
<sequence length="409" mass="46378">MALNFHFPANTTAPVPFTISVNETFIDQTLKKAGLYRPSIDLLDGSNANWIEGPPRANMTALADYWANKYDWYTEQDYINGNFSHFAITVPETPQWQHPTPLHFIHERADDNDALPLLLLHGWPSTSQEWRKVIDPLVSPRDPALSGHHVVAPDLPGFGFSPAPKYSGLDPIALAGVLDAFMAQLGYDKYGVVSTDLGWWVGMWMVDVVPKGRIAGHFSDFFLVPPNSTDLERYQKNETTEAETKYIASNQAWYNEHTGYQHVQTQQPLSIGQAMADSPVGFAGWIWQLMFSVSDGYHYTFDEIITTALTLFIQGPWGNMRYYKEFFTTEAMNFPRTEIPTGVSQWAVGDANAPFPEIANFNFVPQDWIERLANVRKIYRHDNGGHFPAVNLPQDWTADVLDFFTQYVQ</sequence>
<name>A0A9W8RMS1_9HYPO</name>
<dbReference type="Gene3D" id="3.40.50.1820">
    <property type="entry name" value="alpha/beta hydrolase"/>
    <property type="match status" value="1"/>
</dbReference>
<feature type="domain" description="Epoxide hydrolase N-terminal" evidence="5">
    <location>
        <begin position="15"/>
        <end position="129"/>
    </location>
</feature>
<keyword evidence="7" id="KW-1185">Reference proteome</keyword>
<dbReference type="Proteomes" id="UP001152049">
    <property type="component" value="Unassembled WGS sequence"/>
</dbReference>
<dbReference type="AlphaFoldDB" id="A0A9W8RMS1"/>
<keyword evidence="2" id="KW-0058">Aromatic hydrocarbons catabolism</keyword>
<gene>
    <name evidence="6" type="ORF">NW762_013130</name>
</gene>
<comment type="similarity">
    <text evidence="1">Belongs to the peptidase S33 family.</text>
</comment>
<dbReference type="GO" id="GO:0004301">
    <property type="term" value="F:epoxide hydrolase activity"/>
    <property type="evidence" value="ECO:0007669"/>
    <property type="project" value="TreeGrafter"/>
</dbReference>
<accession>A0A9W8RMS1</accession>
<comment type="caution">
    <text evidence="6">The sequence shown here is derived from an EMBL/GenBank/DDBJ whole genome shotgun (WGS) entry which is preliminary data.</text>
</comment>
<dbReference type="InterPro" id="IPR029058">
    <property type="entry name" value="AB_hydrolase_fold"/>
</dbReference>
<evidence type="ECO:0000259" key="5">
    <source>
        <dbReference type="Pfam" id="PF06441"/>
    </source>
</evidence>
<dbReference type="PANTHER" id="PTHR21661">
    <property type="entry name" value="EPOXIDE HYDROLASE 1-RELATED"/>
    <property type="match status" value="1"/>
</dbReference>
<dbReference type="PIRSF" id="PIRSF001112">
    <property type="entry name" value="Epoxide_hydrolase"/>
    <property type="match status" value="1"/>
</dbReference>
<dbReference type="PANTHER" id="PTHR21661:SF35">
    <property type="entry name" value="EPOXIDE HYDROLASE"/>
    <property type="match status" value="1"/>
</dbReference>
<feature type="active site" description="Nucleophile" evidence="4">
    <location>
        <position position="196"/>
    </location>
</feature>
<proteinExistence type="inferred from homology"/>
<evidence type="ECO:0000256" key="4">
    <source>
        <dbReference type="PIRSR" id="PIRSR001112-1"/>
    </source>
</evidence>
<keyword evidence="3" id="KW-0378">Hydrolase</keyword>
<dbReference type="InterPro" id="IPR016292">
    <property type="entry name" value="Epoxide_hydrolase"/>
</dbReference>
<dbReference type="OrthoDB" id="6431331at2759"/>
<evidence type="ECO:0000256" key="2">
    <source>
        <dbReference type="ARBA" id="ARBA00022797"/>
    </source>
</evidence>
<dbReference type="InterPro" id="IPR010497">
    <property type="entry name" value="Epoxide_hydro_N"/>
</dbReference>
<organism evidence="6 7">
    <name type="scientific">Fusarium torreyae</name>
    <dbReference type="NCBI Taxonomy" id="1237075"/>
    <lineage>
        <taxon>Eukaryota</taxon>
        <taxon>Fungi</taxon>
        <taxon>Dikarya</taxon>
        <taxon>Ascomycota</taxon>
        <taxon>Pezizomycotina</taxon>
        <taxon>Sordariomycetes</taxon>
        <taxon>Hypocreomycetidae</taxon>
        <taxon>Hypocreales</taxon>
        <taxon>Nectriaceae</taxon>
        <taxon>Fusarium</taxon>
    </lineage>
</organism>
<dbReference type="EMBL" id="JAOQAZ010000039">
    <property type="protein sequence ID" value="KAJ4247455.1"/>
    <property type="molecule type" value="Genomic_DNA"/>
</dbReference>